<dbReference type="SUPFAM" id="SSF53807">
    <property type="entry name" value="Helical backbone' metal receptor"/>
    <property type="match status" value="1"/>
</dbReference>
<dbReference type="PANTHER" id="PTHR30532">
    <property type="entry name" value="IRON III DICITRATE-BINDING PERIPLASMIC PROTEIN"/>
    <property type="match status" value="1"/>
</dbReference>
<sequence length="330" mass="35132">MRLRAISAAILATTALSLAGCSSSDSGNSNETSTPTAASGDAYPVSIDTKFGSVEITEQPQRIVALGWGDAELALAFGAQPVGASDWLEFGGEGVGPWAEGLYDEAPEIIGTLDPSYEAIAELEPDLILDVRSSGDQERYDRLSSIATTVGVPEGGDSWLATRDQQVEMISSALGQPEEGQALLDDLAQTFTDAKEAHPEWEGKTITVATRTSEGWGAYVNDGRVDFFENLGFEQNPTLLDLPVNDNGWSVSVSGEELELLDADLLVGFPIYIDKTEITEDAGWQMIPAVEDGRSIVIDGDLSTAFSLGTPASLEYALDEFTPLIEDAVQ</sequence>
<feature type="compositionally biased region" description="Low complexity" evidence="5">
    <location>
        <begin position="20"/>
        <end position="34"/>
    </location>
</feature>
<evidence type="ECO:0000313" key="8">
    <source>
        <dbReference type="EMBL" id="PWF26153.1"/>
    </source>
</evidence>
<organism evidence="8 9">
    <name type="scientific">Ancrocorticia populi</name>
    <dbReference type="NCBI Taxonomy" id="2175228"/>
    <lineage>
        <taxon>Bacteria</taxon>
        <taxon>Bacillati</taxon>
        <taxon>Actinomycetota</taxon>
        <taxon>Actinomycetes</taxon>
        <taxon>Actinomycetales</taxon>
        <taxon>Actinomycetaceae</taxon>
        <taxon>Ancrocorticia</taxon>
    </lineage>
</organism>
<dbReference type="Proteomes" id="UP000245283">
    <property type="component" value="Unassembled WGS sequence"/>
</dbReference>
<evidence type="ECO:0000256" key="3">
    <source>
        <dbReference type="ARBA" id="ARBA00022448"/>
    </source>
</evidence>
<gene>
    <name evidence="8" type="ORF">DD236_08735</name>
</gene>
<feature type="chain" id="PRO_5039487821" evidence="6">
    <location>
        <begin position="20"/>
        <end position="330"/>
    </location>
</feature>
<comment type="similarity">
    <text evidence="2">Belongs to the bacterial solute-binding protein 8 family.</text>
</comment>
<feature type="signal peptide" evidence="6">
    <location>
        <begin position="1"/>
        <end position="19"/>
    </location>
</feature>
<protein>
    <submittedName>
        <fullName evidence="8">ABC transporter substrate-binding protein</fullName>
    </submittedName>
</protein>
<dbReference type="Gene3D" id="3.40.50.1980">
    <property type="entry name" value="Nitrogenase molybdenum iron protein domain"/>
    <property type="match status" value="2"/>
</dbReference>
<dbReference type="PROSITE" id="PS51257">
    <property type="entry name" value="PROKAR_LIPOPROTEIN"/>
    <property type="match status" value="1"/>
</dbReference>
<dbReference type="InterPro" id="IPR051313">
    <property type="entry name" value="Bact_iron-sidero_bind"/>
</dbReference>
<proteinExistence type="inferred from homology"/>
<evidence type="ECO:0000256" key="2">
    <source>
        <dbReference type="ARBA" id="ARBA00008814"/>
    </source>
</evidence>
<dbReference type="GO" id="GO:0030288">
    <property type="term" value="C:outer membrane-bounded periplasmic space"/>
    <property type="evidence" value="ECO:0007669"/>
    <property type="project" value="TreeGrafter"/>
</dbReference>
<accession>A0A2V1K4G4</accession>
<dbReference type="PANTHER" id="PTHR30532:SF24">
    <property type="entry name" value="FERRIC ENTEROBACTIN-BINDING PERIPLASMIC PROTEIN FEPB"/>
    <property type="match status" value="1"/>
</dbReference>
<dbReference type="OrthoDB" id="1846031at2"/>
<evidence type="ECO:0000259" key="7">
    <source>
        <dbReference type="PROSITE" id="PS50983"/>
    </source>
</evidence>
<keyword evidence="3" id="KW-0813">Transport</keyword>
<reference evidence="9" key="1">
    <citation type="submission" date="2018-05" db="EMBL/GenBank/DDBJ databases">
        <authorList>
            <person name="Li Y."/>
        </authorList>
    </citation>
    <scope>NUCLEOTIDE SEQUENCE [LARGE SCALE GENOMIC DNA]</scope>
    <source>
        <strain evidence="9">sk1b4</strain>
    </source>
</reference>
<feature type="region of interest" description="Disordered" evidence="5">
    <location>
        <begin position="20"/>
        <end position="41"/>
    </location>
</feature>
<dbReference type="InterPro" id="IPR002491">
    <property type="entry name" value="ABC_transptr_periplasmic_BD"/>
</dbReference>
<evidence type="ECO:0000256" key="1">
    <source>
        <dbReference type="ARBA" id="ARBA00004196"/>
    </source>
</evidence>
<dbReference type="RefSeq" id="WP_109093980.1">
    <property type="nucleotide sequence ID" value="NZ_QETB01000004.1"/>
</dbReference>
<dbReference type="AlphaFoldDB" id="A0A2V1K4G4"/>
<comment type="caution">
    <text evidence="8">The sequence shown here is derived from an EMBL/GenBank/DDBJ whole genome shotgun (WGS) entry which is preliminary data.</text>
</comment>
<evidence type="ECO:0000256" key="6">
    <source>
        <dbReference type="SAM" id="SignalP"/>
    </source>
</evidence>
<evidence type="ECO:0000313" key="9">
    <source>
        <dbReference type="Proteomes" id="UP000245283"/>
    </source>
</evidence>
<comment type="subcellular location">
    <subcellularLocation>
        <location evidence="1">Cell envelope</location>
    </subcellularLocation>
</comment>
<dbReference type="CDD" id="cd01146">
    <property type="entry name" value="FhuD"/>
    <property type="match status" value="1"/>
</dbReference>
<keyword evidence="9" id="KW-1185">Reference proteome</keyword>
<name>A0A2V1K4G4_9ACTO</name>
<keyword evidence="4 6" id="KW-0732">Signal</keyword>
<dbReference type="PROSITE" id="PS50983">
    <property type="entry name" value="FE_B12_PBP"/>
    <property type="match status" value="1"/>
</dbReference>
<evidence type="ECO:0000256" key="5">
    <source>
        <dbReference type="SAM" id="MobiDB-lite"/>
    </source>
</evidence>
<evidence type="ECO:0000256" key="4">
    <source>
        <dbReference type="ARBA" id="ARBA00022729"/>
    </source>
</evidence>
<dbReference type="Pfam" id="PF01497">
    <property type="entry name" value="Peripla_BP_2"/>
    <property type="match status" value="1"/>
</dbReference>
<dbReference type="EMBL" id="QETB01000004">
    <property type="protein sequence ID" value="PWF26153.1"/>
    <property type="molecule type" value="Genomic_DNA"/>
</dbReference>
<dbReference type="GO" id="GO:1901678">
    <property type="term" value="P:iron coordination entity transport"/>
    <property type="evidence" value="ECO:0007669"/>
    <property type="project" value="UniProtKB-ARBA"/>
</dbReference>
<feature type="domain" description="Fe/B12 periplasmic-binding" evidence="7">
    <location>
        <begin position="62"/>
        <end position="329"/>
    </location>
</feature>